<dbReference type="OrthoDB" id="2060945at2"/>
<feature type="domain" description="SGNH hydrolase-type esterase" evidence="1">
    <location>
        <begin position="187"/>
        <end position="289"/>
    </location>
</feature>
<reference evidence="2 3" key="1">
    <citation type="submission" date="2019-07" db="EMBL/GenBank/DDBJ databases">
        <title>Microlunatus dokdonensis sp. nov. isolated from the rhizospheric soil of the wild plant Elymus tsukushiensis.</title>
        <authorList>
            <person name="Ghim S.-Y."/>
            <person name="Hwang Y.-J."/>
            <person name="Son J.-S."/>
            <person name="Shin J.-H."/>
        </authorList>
    </citation>
    <scope>NUCLEOTIDE SEQUENCE [LARGE SCALE GENOMIC DNA]</scope>
    <source>
        <strain evidence="2 3">KUDC0627</strain>
    </source>
</reference>
<dbReference type="InterPro" id="IPR013830">
    <property type="entry name" value="SGNH_hydro"/>
</dbReference>
<keyword evidence="3" id="KW-1185">Reference proteome</keyword>
<dbReference type="Proteomes" id="UP000319263">
    <property type="component" value="Chromosome"/>
</dbReference>
<dbReference type="Gene3D" id="3.40.50.1110">
    <property type="entry name" value="SGNH hydrolase"/>
    <property type="match status" value="1"/>
</dbReference>
<evidence type="ECO:0000259" key="1">
    <source>
        <dbReference type="Pfam" id="PF14606"/>
    </source>
</evidence>
<dbReference type="EMBL" id="CP041692">
    <property type="protein sequence ID" value="QDP94637.1"/>
    <property type="molecule type" value="Genomic_DNA"/>
</dbReference>
<protein>
    <submittedName>
        <fullName evidence="2">Lipase</fullName>
    </submittedName>
</protein>
<gene>
    <name evidence="2" type="ORF">FOE78_00725</name>
</gene>
<dbReference type="SUPFAM" id="SSF52266">
    <property type="entry name" value="SGNH hydrolase"/>
    <property type="match status" value="1"/>
</dbReference>
<organism evidence="2 3">
    <name type="scientific">Microlunatus elymi</name>
    <dbReference type="NCBI Taxonomy" id="2596828"/>
    <lineage>
        <taxon>Bacteria</taxon>
        <taxon>Bacillati</taxon>
        <taxon>Actinomycetota</taxon>
        <taxon>Actinomycetes</taxon>
        <taxon>Propionibacteriales</taxon>
        <taxon>Propionibacteriaceae</taxon>
        <taxon>Microlunatus</taxon>
    </lineage>
</organism>
<evidence type="ECO:0000313" key="3">
    <source>
        <dbReference type="Proteomes" id="UP000319263"/>
    </source>
</evidence>
<sequence>MSIMTAPMSTPEPDQSDRENLIKVPITADLLHGVVELEQTERGVRPHRLPGWARAQTADPQLAMVEAQTSGVRLVFRTTADVVELEVLPTKVVYPGAPPRPGVRYHLVVDGELRAETEAAAGNVLSVDLATGSSRLEPGPSHTLRFDDLGPAPKTVEIWLPYGEVSELIELRSDAPIVPVTDDRRRWVHHGSSISHGSNADGPTTIWPVVAARGGDVNLTNLGLGGGALLDPFIARTVRDLPADLISIKLGINLTNADLIRMRAFTPAVHGYLDTIRDAHPDTPLLLISPIYCPIHEDTPGPGAPQFREDGTIAFVATGDPAEVAQGKLTLNTIRDELGRIVQQRGAADPQLHYLDGRRLYGPDDHDELPLPDNLHPDPATHRRIGERFTEIVFGAGGPFAG</sequence>
<name>A0A516PTX4_9ACTN</name>
<dbReference type="AlphaFoldDB" id="A0A516PTX4"/>
<dbReference type="InterPro" id="IPR036514">
    <property type="entry name" value="SGNH_hydro_sf"/>
</dbReference>
<evidence type="ECO:0000313" key="2">
    <source>
        <dbReference type="EMBL" id="QDP94637.1"/>
    </source>
</evidence>
<dbReference type="KEGG" id="mik:FOE78_00725"/>
<dbReference type="Pfam" id="PF14606">
    <property type="entry name" value="Lipase_GDSL_3"/>
    <property type="match status" value="1"/>
</dbReference>
<proteinExistence type="predicted"/>
<accession>A0A516PTX4</accession>
<dbReference type="Gene3D" id="2.60.120.260">
    <property type="entry name" value="Galactose-binding domain-like"/>
    <property type="match status" value="1"/>
</dbReference>